<keyword evidence="9" id="KW-1185">Reference proteome</keyword>
<proteinExistence type="predicted"/>
<evidence type="ECO:0000256" key="7">
    <source>
        <dbReference type="SAM" id="MobiDB-lite"/>
    </source>
</evidence>
<dbReference type="Proteomes" id="UP000813444">
    <property type="component" value="Unassembled WGS sequence"/>
</dbReference>
<dbReference type="AlphaFoldDB" id="A0A8K0WK80"/>
<evidence type="ECO:0000256" key="4">
    <source>
        <dbReference type="ARBA" id="ARBA00023163"/>
    </source>
</evidence>
<gene>
    <name evidence="8" type="ORF">B0I35DRAFT_454508</name>
</gene>
<keyword evidence="4" id="KW-0804">Transcription</keyword>
<dbReference type="GO" id="GO:0000981">
    <property type="term" value="F:DNA-binding transcription factor activity, RNA polymerase II-specific"/>
    <property type="evidence" value="ECO:0007669"/>
    <property type="project" value="TreeGrafter"/>
</dbReference>
<keyword evidence="6" id="KW-0175">Coiled coil</keyword>
<name>A0A8K0WK80_9HYPO</name>
<keyword evidence="5" id="KW-0539">Nucleus</keyword>
<evidence type="ECO:0000313" key="8">
    <source>
        <dbReference type="EMBL" id="KAH7304993.1"/>
    </source>
</evidence>
<dbReference type="GO" id="GO:0005634">
    <property type="term" value="C:nucleus"/>
    <property type="evidence" value="ECO:0007669"/>
    <property type="project" value="UniProtKB-SubCell"/>
</dbReference>
<keyword evidence="3" id="KW-0238">DNA-binding</keyword>
<evidence type="ECO:0000313" key="9">
    <source>
        <dbReference type="Proteomes" id="UP000813444"/>
    </source>
</evidence>
<protein>
    <recommendedName>
        <fullName evidence="10">MYND-type zinc finger protein samB</fullName>
    </recommendedName>
</protein>
<feature type="compositionally biased region" description="Low complexity" evidence="7">
    <location>
        <begin position="432"/>
        <end position="441"/>
    </location>
</feature>
<keyword evidence="2" id="KW-0805">Transcription regulation</keyword>
<dbReference type="GO" id="GO:0000976">
    <property type="term" value="F:transcription cis-regulatory region binding"/>
    <property type="evidence" value="ECO:0007669"/>
    <property type="project" value="TreeGrafter"/>
</dbReference>
<dbReference type="PANTHER" id="PTHR31845">
    <property type="entry name" value="FINGER DOMAIN PROTEIN, PUTATIVE-RELATED"/>
    <property type="match status" value="1"/>
</dbReference>
<accession>A0A8K0WK80</accession>
<feature type="coiled-coil region" evidence="6">
    <location>
        <begin position="241"/>
        <end position="271"/>
    </location>
</feature>
<evidence type="ECO:0000256" key="2">
    <source>
        <dbReference type="ARBA" id="ARBA00023015"/>
    </source>
</evidence>
<dbReference type="InterPro" id="IPR051089">
    <property type="entry name" value="prtT"/>
</dbReference>
<sequence>MQISSAKPSREHWLELVAARQQRERCAQEVEAIKRSCENDCEKKSPAECLACREKIIDRIRARYCEDPDHEWFVQRTAFLQRLDGMFTDAKAHRVTMKSIDESIESEKEAWYRWVLRKYPEFLAIADRSIDTDDLRNMLDDPDRPLRELIAMMWKALEDPVDWSATLDEFTKKVAAAEGNAEALRKLYAAEFFTDKATGQLLEGAEAYRDEYMQSGSMLLEHVIDKLIMDHHNFQKSKPQRDEIESKIISIRRARQAHEQKIQNKINAKNQASAVNEKLYDLPVCSVCKSAADPKDVLSCSACQAIVLLGGDGALTVYCSNQCYQSGHASHAEKMHDCKAGDNCIQERDDDVSMTGDSTDSPVVCVQCVEGKKLSIYCSDRCARENMSSHRLSEHADKESSGPPSTLTTPLSEVLDKTLKKDNPGLQASNTPRACPASAAAPPSTFSIDFDVPAPEDIDDSFETLRDSHAASIEALFPDTMVGGFEPSLVAGMPTPPASSSHSHPIQSMHTKPRFNRASADSLLASFSAMLAHFPCIMLPADVTVSHLAATKPFVLLAILAASSGSRTLQGHLLYDEEFRKVLGLKVVAGGERSLELLQGILIYCAWYPFHLRPKNKQVFHYLRMAADLVSDLELDQEPRPGDSPFGIDDPELQLETLRAYLGFYFALSRHCRSALSWSRYKNLIQSFTPWVATCCDMLEANAQGENDRVLVAIVRIAGAIGDMWESLNTPGQSAQQIRLLLLGLESQWQSLRRCIPADIATSVPVKLALSFGEMYLHGSVLTRDPRKAAMSISAEGDSLLSPTKLLRCAYAVKEGLDMFLALDEAVFMHFTAVEWNRFVVATILAILLCFPLKDCPEFDSSWARSQIQLDHFLRQMTKDTSLTQASKQVDVLSATRVVLRVVLDKYERRVADEEAVQAMSMGPAIGCPMIDGSLDSYIPCWDIDLTASGPSPTTAVPKAPGDQQVFHDLWATMTLGWAQDDNMLNVGEEYHYQE</sequence>
<evidence type="ECO:0000256" key="1">
    <source>
        <dbReference type="ARBA" id="ARBA00004123"/>
    </source>
</evidence>
<dbReference type="OrthoDB" id="5424793at2759"/>
<dbReference type="EMBL" id="JAGPNK010000020">
    <property type="protein sequence ID" value="KAH7304993.1"/>
    <property type="molecule type" value="Genomic_DNA"/>
</dbReference>
<evidence type="ECO:0000256" key="6">
    <source>
        <dbReference type="SAM" id="Coils"/>
    </source>
</evidence>
<reference evidence="8" key="1">
    <citation type="journal article" date="2021" name="Nat. Commun.">
        <title>Genetic determinants of endophytism in the Arabidopsis root mycobiome.</title>
        <authorList>
            <person name="Mesny F."/>
            <person name="Miyauchi S."/>
            <person name="Thiergart T."/>
            <person name="Pickel B."/>
            <person name="Atanasova L."/>
            <person name="Karlsson M."/>
            <person name="Huettel B."/>
            <person name="Barry K.W."/>
            <person name="Haridas S."/>
            <person name="Chen C."/>
            <person name="Bauer D."/>
            <person name="Andreopoulos W."/>
            <person name="Pangilinan J."/>
            <person name="LaButti K."/>
            <person name="Riley R."/>
            <person name="Lipzen A."/>
            <person name="Clum A."/>
            <person name="Drula E."/>
            <person name="Henrissat B."/>
            <person name="Kohler A."/>
            <person name="Grigoriev I.V."/>
            <person name="Martin F.M."/>
            <person name="Hacquard S."/>
        </authorList>
    </citation>
    <scope>NUCLEOTIDE SEQUENCE</scope>
    <source>
        <strain evidence="8">MPI-CAGE-CH-0235</strain>
    </source>
</reference>
<dbReference type="PANTHER" id="PTHR31845:SF10">
    <property type="entry name" value="ZN(II)2CYS6 TRANSCRIPTION FACTOR (EUROFUNG)"/>
    <property type="match status" value="1"/>
</dbReference>
<feature type="region of interest" description="Disordered" evidence="7">
    <location>
        <begin position="421"/>
        <end position="441"/>
    </location>
</feature>
<organism evidence="8 9">
    <name type="scientific">Stachybotrys elegans</name>
    <dbReference type="NCBI Taxonomy" id="80388"/>
    <lineage>
        <taxon>Eukaryota</taxon>
        <taxon>Fungi</taxon>
        <taxon>Dikarya</taxon>
        <taxon>Ascomycota</taxon>
        <taxon>Pezizomycotina</taxon>
        <taxon>Sordariomycetes</taxon>
        <taxon>Hypocreomycetidae</taxon>
        <taxon>Hypocreales</taxon>
        <taxon>Stachybotryaceae</taxon>
        <taxon>Stachybotrys</taxon>
    </lineage>
</organism>
<evidence type="ECO:0000256" key="3">
    <source>
        <dbReference type="ARBA" id="ARBA00023125"/>
    </source>
</evidence>
<comment type="subcellular location">
    <subcellularLocation>
        <location evidence="1">Nucleus</location>
    </subcellularLocation>
</comment>
<comment type="caution">
    <text evidence="8">The sequence shown here is derived from an EMBL/GenBank/DDBJ whole genome shotgun (WGS) entry which is preliminary data.</text>
</comment>
<evidence type="ECO:0008006" key="10">
    <source>
        <dbReference type="Google" id="ProtNLM"/>
    </source>
</evidence>
<evidence type="ECO:0000256" key="5">
    <source>
        <dbReference type="ARBA" id="ARBA00023242"/>
    </source>
</evidence>